<evidence type="ECO:0000259" key="1">
    <source>
        <dbReference type="Pfam" id="PF18739"/>
    </source>
</evidence>
<evidence type="ECO:0000259" key="2">
    <source>
        <dbReference type="Pfam" id="PF18862"/>
    </source>
</evidence>
<organism evidence="3 4">
    <name type="scientific">Gordonia rubripertincta</name>
    <name type="common">Rhodococcus corallinus</name>
    <dbReference type="NCBI Taxonomy" id="36822"/>
    <lineage>
        <taxon>Bacteria</taxon>
        <taxon>Bacillati</taxon>
        <taxon>Actinomycetota</taxon>
        <taxon>Actinomycetes</taxon>
        <taxon>Mycobacteriales</taxon>
        <taxon>Gordoniaceae</taxon>
        <taxon>Gordonia</taxon>
    </lineage>
</organism>
<sequence length="450" mass="50030">MDKKVDETLGGTMGHFWLDLATYNRADTSWQGHAEQRDDYFVIRTIKRPGEGLPQPGGGAMPEAVYGATEVGGTVAYDVRSVPENSVMGGNKISVRSYHARAFVVGVDPSELASAKVVSITANFYGLVTWSGAKGAHIDYDRQPDGRVNTMTYTVRRVTPITAKISDGRTLEIGVSWEATERQFDQFSASTPLTFTISRSRPGSWYEFIRPVIAFQDLINLAYDAFVPCVGGSLVPHYRKDVEPSRGALWSNSLMDVPDGVKRASEKSERPIFSLGAIGGAPGVRRWLLLAERHPRAVGPLTSARRFGMTTVEIELMNIAVAIEYWVGACKKETGTRPKWTKVKNKGYAELLAMHVGSEFRSFVGGDEGKWARLFWDRYTALKHDPLVSYDSYEISTLMRGGRVLLMCALLNRVANSKAPTRWICQSTQFYSLGERTQDLMATNPKLYKR</sequence>
<feature type="domain" description="Apea-like HEPN" evidence="1">
    <location>
        <begin position="318"/>
        <end position="415"/>
    </location>
</feature>
<dbReference type="EMBL" id="JAPWIE010000003">
    <property type="protein sequence ID" value="MCZ4550987.1"/>
    <property type="molecule type" value="Genomic_DNA"/>
</dbReference>
<dbReference type="Pfam" id="PF18739">
    <property type="entry name" value="HEPN_Apea"/>
    <property type="match status" value="1"/>
</dbReference>
<gene>
    <name evidence="3" type="ORF">O4213_13415</name>
</gene>
<name>A0ABT4MZ39_GORRU</name>
<feature type="domain" description="ApeA N-terminal" evidence="2">
    <location>
        <begin position="63"/>
        <end position="280"/>
    </location>
</feature>
<keyword evidence="4" id="KW-1185">Reference proteome</keyword>
<dbReference type="Pfam" id="PF18862">
    <property type="entry name" value="ApeA_NTD1"/>
    <property type="match status" value="1"/>
</dbReference>
<comment type="caution">
    <text evidence="3">The sequence shown here is derived from an EMBL/GenBank/DDBJ whole genome shotgun (WGS) entry which is preliminary data.</text>
</comment>
<dbReference type="RefSeq" id="WP_301571596.1">
    <property type="nucleotide sequence ID" value="NZ_JAPWIE010000003.1"/>
</dbReference>
<dbReference type="InterPro" id="IPR041229">
    <property type="entry name" value="HEPN_Apea"/>
</dbReference>
<protein>
    <recommendedName>
        <fullName evidence="5">ApeA N-terminal domain-containing protein</fullName>
    </recommendedName>
</protein>
<accession>A0ABT4MZ39</accession>
<reference evidence="3" key="1">
    <citation type="submission" date="2022-12" db="EMBL/GenBank/DDBJ databases">
        <authorList>
            <person name="Krivoruchko A.V."/>
            <person name="Elkin A."/>
        </authorList>
    </citation>
    <scope>NUCLEOTIDE SEQUENCE</scope>
    <source>
        <strain evidence="3">IEGM 1388</strain>
    </source>
</reference>
<evidence type="ECO:0000313" key="4">
    <source>
        <dbReference type="Proteomes" id="UP001067235"/>
    </source>
</evidence>
<proteinExistence type="predicted"/>
<dbReference type="Proteomes" id="UP001067235">
    <property type="component" value="Unassembled WGS sequence"/>
</dbReference>
<evidence type="ECO:0008006" key="5">
    <source>
        <dbReference type="Google" id="ProtNLM"/>
    </source>
</evidence>
<evidence type="ECO:0000313" key="3">
    <source>
        <dbReference type="EMBL" id="MCZ4550987.1"/>
    </source>
</evidence>
<dbReference type="InterPro" id="IPR041223">
    <property type="entry name" value="ApeA_NTD"/>
</dbReference>